<evidence type="ECO:0000313" key="1">
    <source>
        <dbReference type="EMBL" id="GBH10115.1"/>
    </source>
</evidence>
<comment type="caution">
    <text evidence="1">The sequence shown here is derived from an EMBL/GenBank/DDBJ whole genome shotgun (WGS) entry which is preliminary data.</text>
</comment>
<keyword evidence="1" id="KW-0456">Lyase</keyword>
<dbReference type="GO" id="GO:0016829">
    <property type="term" value="F:lyase activity"/>
    <property type="evidence" value="ECO:0007669"/>
    <property type="project" value="UniProtKB-KW"/>
</dbReference>
<reference evidence="1 2" key="1">
    <citation type="submission" date="2018-04" db="EMBL/GenBank/DDBJ databases">
        <title>Draft genome sequence of Pseudomonas syringae pv. actinidiae biovar 1 strains isolated from kiwifruit in Kagawa prefecture.</title>
        <authorList>
            <person name="Tabuchi M."/>
            <person name="Saito M."/>
            <person name="Fujiwara S."/>
            <person name="Sasa N."/>
            <person name="Akimitsu K."/>
            <person name="Gomi K."/>
            <person name="Konishi-Sugita S."/>
            <person name="Hamano K."/>
            <person name="Kataoka I."/>
        </authorList>
    </citation>
    <scope>NUCLEOTIDE SEQUENCE [LARGE SCALE GENOMIC DNA]</scope>
    <source>
        <strain evidence="1 2">MAFF212206</strain>
    </source>
</reference>
<evidence type="ECO:0000313" key="2">
    <source>
        <dbReference type="Proteomes" id="UP000247480"/>
    </source>
</evidence>
<organism evidence="1 2">
    <name type="scientific">Pseudomonas syringae pv. actinidiae</name>
    <dbReference type="NCBI Taxonomy" id="103796"/>
    <lineage>
        <taxon>Bacteria</taxon>
        <taxon>Pseudomonadati</taxon>
        <taxon>Pseudomonadota</taxon>
        <taxon>Gammaproteobacteria</taxon>
        <taxon>Pseudomonadales</taxon>
        <taxon>Pseudomonadaceae</taxon>
        <taxon>Pseudomonas</taxon>
        <taxon>Pseudomonas syringae</taxon>
    </lineage>
</organism>
<dbReference type="EMBL" id="BGJZ01000170">
    <property type="protein sequence ID" value="GBH10115.1"/>
    <property type="molecule type" value="Genomic_DNA"/>
</dbReference>
<accession>A0A2V0QIJ5</accession>
<gene>
    <name evidence="1" type="ORF">KPSA1_03525</name>
</gene>
<protein>
    <submittedName>
        <fullName evidence="1">Selenocysteine lyase/Cysteine desulfurase</fullName>
    </submittedName>
</protein>
<sequence length="60" mass="6688">MPGTELSHRAEKGFFCGIVRMGKYCRDVITGIQQRLQSDTANIVISENDSFRAHGATLFI</sequence>
<name>A0A2V0QIJ5_PSESF</name>
<proteinExistence type="predicted"/>
<dbReference type="Proteomes" id="UP000247480">
    <property type="component" value="Unassembled WGS sequence"/>
</dbReference>
<dbReference type="AlphaFoldDB" id="A0A2V0QIJ5"/>